<reference evidence="2 3" key="1">
    <citation type="submission" date="2017-12" db="EMBL/GenBank/DDBJ databases">
        <title>Comparative genomics of Botrytis spp.</title>
        <authorList>
            <person name="Valero-Jimenez C.A."/>
            <person name="Tapia P."/>
            <person name="Veloso J."/>
            <person name="Silva-Moreno E."/>
            <person name="Staats M."/>
            <person name="Valdes J.H."/>
            <person name="Van Kan J.A.L."/>
        </authorList>
    </citation>
    <scope>NUCLEOTIDE SEQUENCE [LARGE SCALE GENOMIC DNA]</scope>
    <source>
        <strain evidence="2 3">MUCL3349</strain>
    </source>
</reference>
<feature type="compositionally biased region" description="Basic and acidic residues" evidence="1">
    <location>
        <begin position="774"/>
        <end position="801"/>
    </location>
</feature>
<sequence length="1524" mass="169841">MDFRKVFRSVARVFSIKDKKVTNQQNTRKSRKLTLSRYPSKTTSFTKYRVKDLIDFLTGSRSRRHSTSKQIPEIQASMMPDTNISSPESAPESETLVGSSNLSSTENHTVETFEQVPDHAGADNANSYPIDDGLTGLAFAQNVLPVLTAVVGGNQSIEDVEVADIAALPLKPPAPSIKSVLDGDLNNINDQSVEVSEAAGPAIFVNHDFVDSQGKPLRIYNPYEKTNTDVQFPNTDPTAETLIKGTDDAELAATIFHENMEDNILAVVATELSIDVPEIFQPAFAPLTTPNNLQMVVYEPEVTEPIGSDTLTPDSTQIPSAEVSPSVDAAIQSSKRSINSIGSSAIQDESITSNEEIVLISEENHVTFPDHIGGYHLNGPFATATTVPHKARSFCDRVFTAPQLEERALSEDENSEDVVRQRRNSAPGNLVSPDSHYPTGRRASLTPSDAENEAMLNDPNNYIVHDDADMYIEPQLNIYPSHFAQPAIPMVTTPIGVPAENTSLQILTLEIICSHVDSPTPSASASGPLSPNESDSVEQEVFTSELRERLSLEFAKQEIFLSELRNTFPIEEDSPDVVNEQVEEVIVPWKVSQPGETHAAEIVRMYRIPRYSQFRSVFPAPGFTLPWGPQNPIPTRIDDFRGNDPWLPTPWTNSDAYHQLNGIQRRWVQLEVRYQTRLFWLGMNFKAAVHLEENPQDRLYAFNNFCGWYGCQAEKCKHRRVDGRLYFFDLDSYYSTWKQLRDQQLLLDNEPSNDNAAHEPETDVNALEQTAHRNQEARVLQGREQEVREQAVREQEAREQEASQVEPDDNRYADLNSSLKFANSAKAAKREMPSLMDSEVAVAKANSVIIQEVLARNEAQQVELRPSQLPNAQFGLAMINGQAQPKQSRWAQVFGEQKKDDCAKVEVPQNLVPDTTETPAPVGNFGLVVVDFPVQPKKSRFAEFFPVDSVAEETYRNPAPQAHFGLKMIEISVQPKKSRFASVFEAQASTRQGVTPAPTLDREDSREILDSLRGGNSDLSTRDTSLEPPQKSNFNLEANTASGTDAQYEEDESDLYSASLLRGPSPAPTESSQSSSIPAPEGFMDGSLASRHQGNWQLYDDRGSLLDDHVENVGGFVIKDTMEGLGDDEAFVFGQVEFPIEVSHKEFRDTLDGEPWIFIGVEDSPNNMEFDEVPEGVELQEDFFKEGWPLDEREENNLTQAIREGLEEERFAIIEIVSDSEYYVNAPDSGWEAPEDSDATESDSDESDEDCSDTENDSDSDSDSDSDKDGGDTEPNCESRESDKNSDAAETKAQGSNEIDNDSMSKGQESGKVVENTESKYQFSRIPIQARPAVSGLNLAFQKSTGIEIGYHVNEHPGFTNDPDAFIDSEPRPLLQEDANMVHSSNIIRQIDHARDELINRWMNREDYYDPDGPTCRYVLKEGERDGERVCDDMPQVLVLRIQDAENKLWASGATFAKIALAKKLQAPEMTTTCELEFALPVQVNNQWKPDFVAKCVKNVDLTDASLFLGKHDLFTFDENKSTF</sequence>
<feature type="compositionally biased region" description="Polar residues" evidence="1">
    <location>
        <begin position="1030"/>
        <end position="1045"/>
    </location>
</feature>
<dbReference type="EMBL" id="PQXO01000408">
    <property type="protein sequence ID" value="TGO85319.1"/>
    <property type="molecule type" value="Genomic_DNA"/>
</dbReference>
<feature type="region of interest" description="Disordered" evidence="1">
    <location>
        <begin position="1225"/>
        <end position="1313"/>
    </location>
</feature>
<name>A0A4Z1KS59_9HELO</name>
<keyword evidence="3" id="KW-1185">Reference proteome</keyword>
<feature type="compositionally biased region" description="Basic and acidic residues" evidence="1">
    <location>
        <begin position="1265"/>
        <end position="1290"/>
    </location>
</feature>
<evidence type="ECO:0000313" key="3">
    <source>
        <dbReference type="Proteomes" id="UP000297280"/>
    </source>
</evidence>
<feature type="region of interest" description="Disordered" evidence="1">
    <location>
        <begin position="406"/>
        <end position="454"/>
    </location>
</feature>
<evidence type="ECO:0000256" key="1">
    <source>
        <dbReference type="SAM" id="MobiDB-lite"/>
    </source>
</evidence>
<organism evidence="2 3">
    <name type="scientific">Botrytis porri</name>
    <dbReference type="NCBI Taxonomy" id="87229"/>
    <lineage>
        <taxon>Eukaryota</taxon>
        <taxon>Fungi</taxon>
        <taxon>Dikarya</taxon>
        <taxon>Ascomycota</taxon>
        <taxon>Pezizomycotina</taxon>
        <taxon>Leotiomycetes</taxon>
        <taxon>Helotiales</taxon>
        <taxon>Sclerotiniaceae</taxon>
        <taxon>Botrytis</taxon>
    </lineage>
</organism>
<feature type="compositionally biased region" description="Low complexity" evidence="1">
    <location>
        <begin position="1068"/>
        <end position="1081"/>
    </location>
</feature>
<dbReference type="Proteomes" id="UP000297280">
    <property type="component" value="Unassembled WGS sequence"/>
</dbReference>
<comment type="caution">
    <text evidence="2">The sequence shown here is derived from an EMBL/GenBank/DDBJ whole genome shotgun (WGS) entry which is preliminary data.</text>
</comment>
<protein>
    <submittedName>
        <fullName evidence="2">Uncharacterized protein</fullName>
    </submittedName>
</protein>
<feature type="region of interest" description="Disordered" evidence="1">
    <location>
        <begin position="61"/>
        <end position="104"/>
    </location>
</feature>
<feature type="region of interest" description="Disordered" evidence="1">
    <location>
        <begin position="1011"/>
        <end position="1088"/>
    </location>
</feature>
<feature type="compositionally biased region" description="Acidic residues" evidence="1">
    <location>
        <begin position="1233"/>
        <end position="1264"/>
    </location>
</feature>
<proteinExistence type="predicted"/>
<gene>
    <name evidence="2" type="ORF">BPOR_0409g00090</name>
</gene>
<accession>A0A4Z1KS59</accession>
<feature type="region of interest" description="Disordered" evidence="1">
    <location>
        <begin position="774"/>
        <end position="812"/>
    </location>
</feature>
<evidence type="ECO:0000313" key="2">
    <source>
        <dbReference type="EMBL" id="TGO85319.1"/>
    </source>
</evidence>
<feature type="compositionally biased region" description="Polar residues" evidence="1">
    <location>
        <begin position="1293"/>
        <end position="1308"/>
    </location>
</feature>